<gene>
    <name evidence="1" type="ORF">LCGC14_0313150</name>
</gene>
<evidence type="ECO:0000313" key="1">
    <source>
        <dbReference type="EMBL" id="KKN82048.1"/>
    </source>
</evidence>
<reference evidence="1" key="1">
    <citation type="journal article" date="2015" name="Nature">
        <title>Complex archaea that bridge the gap between prokaryotes and eukaryotes.</title>
        <authorList>
            <person name="Spang A."/>
            <person name="Saw J.H."/>
            <person name="Jorgensen S.L."/>
            <person name="Zaremba-Niedzwiedzka K."/>
            <person name="Martijn J."/>
            <person name="Lind A.E."/>
            <person name="van Eijk R."/>
            <person name="Schleper C."/>
            <person name="Guy L."/>
            <person name="Ettema T.J."/>
        </authorList>
    </citation>
    <scope>NUCLEOTIDE SEQUENCE</scope>
</reference>
<dbReference type="AlphaFoldDB" id="A0A0F9WT94"/>
<dbReference type="EMBL" id="LAZR01000206">
    <property type="protein sequence ID" value="KKN82048.1"/>
    <property type="molecule type" value="Genomic_DNA"/>
</dbReference>
<proteinExistence type="predicted"/>
<comment type="caution">
    <text evidence="1">The sequence shown here is derived from an EMBL/GenBank/DDBJ whole genome shotgun (WGS) entry which is preliminary data.</text>
</comment>
<accession>A0A0F9WT94</accession>
<sequence length="62" mass="7045">MPLLCSLRLHDLQERVIAREPMPVNAWTETVEDYCARCGRVFGIGQRATIYYGSPPPPIEAR</sequence>
<name>A0A0F9WT94_9ZZZZ</name>
<organism evidence="1">
    <name type="scientific">marine sediment metagenome</name>
    <dbReference type="NCBI Taxonomy" id="412755"/>
    <lineage>
        <taxon>unclassified sequences</taxon>
        <taxon>metagenomes</taxon>
        <taxon>ecological metagenomes</taxon>
    </lineage>
</organism>
<protein>
    <submittedName>
        <fullName evidence="1">Uncharacterized protein</fullName>
    </submittedName>
</protein>